<name>A0ABS7EFJ8_9GAMM</name>
<dbReference type="InterPro" id="IPR000600">
    <property type="entry name" value="ROK"/>
</dbReference>
<evidence type="ECO:0000256" key="2">
    <source>
        <dbReference type="ARBA" id="ARBA00023277"/>
    </source>
</evidence>
<dbReference type="PANTHER" id="PTHR18964:SF175">
    <property type="entry name" value="N-ACETYLGLUCOSAMINE REPRESSOR"/>
    <property type="match status" value="1"/>
</dbReference>
<evidence type="ECO:0000313" key="3">
    <source>
        <dbReference type="EMBL" id="MBW8190462.1"/>
    </source>
</evidence>
<keyword evidence="2" id="KW-0119">Carbohydrate metabolism</keyword>
<sequence>MSTTYNGVPSLKVHDKQTTTGLVYQLASQAGPISRIELAELAHLAPASITKISRQLIACGLLHEVNAQQSTGGRRPINLQTRTDNHQIVAVRIGRTTLHTGLCDLSGSVLASREVPLNASNGEQLVARITDEISTLLAQHKDPDKDLMAIAMTSPGLVNTLAGIVHYLPHINLAEPLALTEQISKVFHVPSYLGNNIRALALAEHYFGCAKDCQDVIVVRLHNGIGAGIIIDGAVLLGQAQNRGEIGHIQVNPLGERCHCGNFGCLETIASNKAIVQRVQQLFESGYSTSLNPDNLTVSTVCDAANQGDELAIRVLTDVAENLAKALATTINLLNPQEIVIGGHITEAWGVIKPVLEATLQRQTMASFIKDLPIEASKIERHSLLAPFALIRRALNKGHLLQYMIDQIHGQPTP</sequence>
<comment type="caution">
    <text evidence="3">The sequence shown here is derived from an EMBL/GenBank/DDBJ whole genome shotgun (WGS) entry which is preliminary data.</text>
</comment>
<dbReference type="EMBL" id="JAHZSS010000004">
    <property type="protein sequence ID" value="MBW8190462.1"/>
    <property type="molecule type" value="Genomic_DNA"/>
</dbReference>
<evidence type="ECO:0000313" key="4">
    <source>
        <dbReference type="Proteomes" id="UP001166251"/>
    </source>
</evidence>
<protein>
    <submittedName>
        <fullName evidence="3">ROK family transcriptional regulator</fullName>
    </submittedName>
</protein>
<dbReference type="SUPFAM" id="SSF53067">
    <property type="entry name" value="Actin-like ATPase domain"/>
    <property type="match status" value="1"/>
</dbReference>
<dbReference type="PANTHER" id="PTHR18964">
    <property type="entry name" value="ROK (REPRESSOR, ORF, KINASE) FAMILY"/>
    <property type="match status" value="1"/>
</dbReference>
<dbReference type="SUPFAM" id="SSF46785">
    <property type="entry name" value="Winged helix' DNA-binding domain"/>
    <property type="match status" value="1"/>
</dbReference>
<dbReference type="InterPro" id="IPR049874">
    <property type="entry name" value="ROK_cs"/>
</dbReference>
<dbReference type="Gene3D" id="1.10.10.10">
    <property type="entry name" value="Winged helix-like DNA-binding domain superfamily/Winged helix DNA-binding domain"/>
    <property type="match status" value="1"/>
</dbReference>
<reference evidence="3" key="1">
    <citation type="submission" date="2021-07" db="EMBL/GenBank/DDBJ databases">
        <title>Neiella marina sp. nov., isolated from the intestinal content of sea cucumber Apostichopus japonicus.</title>
        <authorList>
            <person name="Bai X."/>
        </authorList>
    </citation>
    <scope>NUCLEOTIDE SEQUENCE</scope>
    <source>
        <strain evidence="3">126</strain>
    </source>
</reference>
<dbReference type="Gene3D" id="3.30.420.40">
    <property type="match status" value="2"/>
</dbReference>
<accession>A0ABS7EFJ8</accession>
<dbReference type="InterPro" id="IPR036390">
    <property type="entry name" value="WH_DNA-bd_sf"/>
</dbReference>
<dbReference type="RefSeq" id="WP_220103146.1">
    <property type="nucleotide sequence ID" value="NZ_JAHZSS010000004.1"/>
</dbReference>
<evidence type="ECO:0000256" key="1">
    <source>
        <dbReference type="ARBA" id="ARBA00006479"/>
    </source>
</evidence>
<dbReference type="InterPro" id="IPR043129">
    <property type="entry name" value="ATPase_NBD"/>
</dbReference>
<organism evidence="3 4">
    <name type="scientific">Neiella holothuriorum</name>
    <dbReference type="NCBI Taxonomy" id="2870530"/>
    <lineage>
        <taxon>Bacteria</taxon>
        <taxon>Pseudomonadati</taxon>
        <taxon>Pseudomonadota</taxon>
        <taxon>Gammaproteobacteria</taxon>
        <taxon>Alteromonadales</taxon>
        <taxon>Echinimonadaceae</taxon>
        <taxon>Neiella</taxon>
    </lineage>
</organism>
<keyword evidence="4" id="KW-1185">Reference proteome</keyword>
<gene>
    <name evidence="3" type="ORF">K0504_05380</name>
</gene>
<comment type="similarity">
    <text evidence="1">Belongs to the ROK (NagC/XylR) family.</text>
</comment>
<dbReference type="InterPro" id="IPR036388">
    <property type="entry name" value="WH-like_DNA-bd_sf"/>
</dbReference>
<dbReference type="Proteomes" id="UP001166251">
    <property type="component" value="Unassembled WGS sequence"/>
</dbReference>
<proteinExistence type="inferred from homology"/>
<dbReference type="PROSITE" id="PS01125">
    <property type="entry name" value="ROK"/>
    <property type="match status" value="1"/>
</dbReference>
<dbReference type="Pfam" id="PF00480">
    <property type="entry name" value="ROK"/>
    <property type="match status" value="1"/>
</dbReference>